<proteinExistence type="inferred from homology"/>
<keyword evidence="4" id="KW-1185">Reference proteome</keyword>
<dbReference type="InterPro" id="IPR002347">
    <property type="entry name" value="SDR_fam"/>
</dbReference>
<sequence length="400" mass="43539">MISRLPLKYGTRSNHGTIVKTTASRLILKIASIRAPVSYPYPATKAPLRHITTTAKALSASTTTMDKIRNTLAENFGGAFSKLGTSSFSLDECPDLTGKVGVITGGSQGIGFGVAYTLLKHNISKLYILSTSKDVIDSAKTVIAAELGQDKADRIKWMHCDLSDWRRTKEVAEAIENDTDRIDILVNNSGRGIMSADLTDYGVDRHMAVNHMGHVVLTSYLLPLMKKTAEQGNIVRISNQSSNLHSGAPSDTKFASLDEINRDSGPNGQYGKSKLAGLLYTRYFDRNVTQKGYPNLLMNATHPGFVSTKQSTQDIHEPYPITGYAMSHGMEPLKKTQFEGAVPTVYAVTVTKKGGEWICAPATPETASELAQSDELMDNLMELTRTLVREKTGGEAVVSF</sequence>
<organism evidence="3 4">
    <name type="scientific">Podospora aff. communis PSN243</name>
    <dbReference type="NCBI Taxonomy" id="3040156"/>
    <lineage>
        <taxon>Eukaryota</taxon>
        <taxon>Fungi</taxon>
        <taxon>Dikarya</taxon>
        <taxon>Ascomycota</taxon>
        <taxon>Pezizomycotina</taxon>
        <taxon>Sordariomycetes</taxon>
        <taxon>Sordariomycetidae</taxon>
        <taxon>Sordariales</taxon>
        <taxon>Podosporaceae</taxon>
        <taxon>Podospora</taxon>
    </lineage>
</organism>
<dbReference type="GO" id="GO:0016491">
    <property type="term" value="F:oxidoreductase activity"/>
    <property type="evidence" value="ECO:0007669"/>
    <property type="project" value="UniProtKB-KW"/>
</dbReference>
<evidence type="ECO:0000313" key="4">
    <source>
        <dbReference type="Proteomes" id="UP001321760"/>
    </source>
</evidence>
<dbReference type="Gene3D" id="3.40.50.720">
    <property type="entry name" value="NAD(P)-binding Rossmann-like Domain"/>
    <property type="match status" value="1"/>
</dbReference>
<dbReference type="PANTHER" id="PTHR24320:SF33">
    <property type="entry name" value="OXIDOREDUCTASE BLI-4, MITOCHONDRIAL-RELATED"/>
    <property type="match status" value="1"/>
</dbReference>
<comment type="caution">
    <text evidence="3">The sequence shown here is derived from an EMBL/GenBank/DDBJ whole genome shotgun (WGS) entry which is preliminary data.</text>
</comment>
<evidence type="ECO:0000256" key="1">
    <source>
        <dbReference type="ARBA" id="ARBA00006484"/>
    </source>
</evidence>
<dbReference type="AlphaFoldDB" id="A0AAV9GL24"/>
<protein>
    <submittedName>
        <fullName evidence="3">Oxidoreductase bli-4, mitochondrial</fullName>
    </submittedName>
</protein>
<keyword evidence="2" id="KW-0560">Oxidoreductase</keyword>
<dbReference type="Proteomes" id="UP001321760">
    <property type="component" value="Unassembled WGS sequence"/>
</dbReference>
<evidence type="ECO:0000256" key="2">
    <source>
        <dbReference type="ARBA" id="ARBA00023002"/>
    </source>
</evidence>
<dbReference type="PANTHER" id="PTHR24320">
    <property type="entry name" value="RETINOL DEHYDROGENASE"/>
    <property type="match status" value="1"/>
</dbReference>
<comment type="similarity">
    <text evidence="1">Belongs to the short-chain dehydrogenases/reductases (SDR) family.</text>
</comment>
<reference evidence="3" key="1">
    <citation type="journal article" date="2023" name="Mol. Phylogenet. Evol.">
        <title>Genome-scale phylogeny and comparative genomics of the fungal order Sordariales.</title>
        <authorList>
            <person name="Hensen N."/>
            <person name="Bonometti L."/>
            <person name="Westerberg I."/>
            <person name="Brannstrom I.O."/>
            <person name="Guillou S."/>
            <person name="Cros-Aarteil S."/>
            <person name="Calhoun S."/>
            <person name="Haridas S."/>
            <person name="Kuo A."/>
            <person name="Mondo S."/>
            <person name="Pangilinan J."/>
            <person name="Riley R."/>
            <person name="LaButti K."/>
            <person name="Andreopoulos B."/>
            <person name="Lipzen A."/>
            <person name="Chen C."/>
            <person name="Yan M."/>
            <person name="Daum C."/>
            <person name="Ng V."/>
            <person name="Clum A."/>
            <person name="Steindorff A."/>
            <person name="Ohm R.A."/>
            <person name="Martin F."/>
            <person name="Silar P."/>
            <person name="Natvig D.O."/>
            <person name="Lalanne C."/>
            <person name="Gautier V."/>
            <person name="Ament-Velasquez S.L."/>
            <person name="Kruys A."/>
            <person name="Hutchinson M.I."/>
            <person name="Powell A.J."/>
            <person name="Barry K."/>
            <person name="Miller A.N."/>
            <person name="Grigoriev I.V."/>
            <person name="Debuchy R."/>
            <person name="Gladieux P."/>
            <person name="Hiltunen Thoren M."/>
            <person name="Johannesson H."/>
        </authorList>
    </citation>
    <scope>NUCLEOTIDE SEQUENCE</scope>
    <source>
        <strain evidence="3">PSN243</strain>
    </source>
</reference>
<dbReference type="EMBL" id="MU865939">
    <property type="protein sequence ID" value="KAK4449051.1"/>
    <property type="molecule type" value="Genomic_DNA"/>
</dbReference>
<dbReference type="SUPFAM" id="SSF51735">
    <property type="entry name" value="NAD(P)-binding Rossmann-fold domains"/>
    <property type="match status" value="1"/>
</dbReference>
<name>A0AAV9GL24_9PEZI</name>
<evidence type="ECO:0000313" key="3">
    <source>
        <dbReference type="EMBL" id="KAK4449051.1"/>
    </source>
</evidence>
<reference evidence="3" key="2">
    <citation type="submission" date="2023-05" db="EMBL/GenBank/DDBJ databases">
        <authorList>
            <consortium name="Lawrence Berkeley National Laboratory"/>
            <person name="Steindorff A."/>
            <person name="Hensen N."/>
            <person name="Bonometti L."/>
            <person name="Westerberg I."/>
            <person name="Brannstrom I.O."/>
            <person name="Guillou S."/>
            <person name="Cros-Aarteil S."/>
            <person name="Calhoun S."/>
            <person name="Haridas S."/>
            <person name="Kuo A."/>
            <person name="Mondo S."/>
            <person name="Pangilinan J."/>
            <person name="Riley R."/>
            <person name="Labutti K."/>
            <person name="Andreopoulos B."/>
            <person name="Lipzen A."/>
            <person name="Chen C."/>
            <person name="Yanf M."/>
            <person name="Daum C."/>
            <person name="Ng V."/>
            <person name="Clum A."/>
            <person name="Ohm R."/>
            <person name="Martin F."/>
            <person name="Silar P."/>
            <person name="Natvig D."/>
            <person name="Lalanne C."/>
            <person name="Gautier V."/>
            <person name="Ament-Velasquez S.L."/>
            <person name="Kruys A."/>
            <person name="Hutchinson M.I."/>
            <person name="Powell A.J."/>
            <person name="Barry K."/>
            <person name="Miller A.N."/>
            <person name="Grigoriev I.V."/>
            <person name="Debuchy R."/>
            <person name="Gladieux P."/>
            <person name="Thoren M.H."/>
            <person name="Johannesson H."/>
        </authorList>
    </citation>
    <scope>NUCLEOTIDE SEQUENCE</scope>
    <source>
        <strain evidence="3">PSN243</strain>
    </source>
</reference>
<gene>
    <name evidence="3" type="ORF">QBC34DRAFT_97661</name>
</gene>
<dbReference type="InterPro" id="IPR036291">
    <property type="entry name" value="NAD(P)-bd_dom_sf"/>
</dbReference>
<accession>A0AAV9GL24</accession>
<dbReference type="PRINTS" id="PR00081">
    <property type="entry name" value="GDHRDH"/>
</dbReference>
<dbReference type="Pfam" id="PF00106">
    <property type="entry name" value="adh_short"/>
    <property type="match status" value="1"/>
</dbReference>